<keyword evidence="3" id="KW-1185">Reference proteome</keyword>
<name>A0A2V1JS30_EUBRA</name>
<proteinExistence type="predicted"/>
<dbReference type="Proteomes" id="UP000245288">
    <property type="component" value="Unassembled WGS sequence"/>
</dbReference>
<accession>A0A2V1JS30</accession>
<organism evidence="2 3">
    <name type="scientific">Eubacterium ramulus</name>
    <dbReference type="NCBI Taxonomy" id="39490"/>
    <lineage>
        <taxon>Bacteria</taxon>
        <taxon>Bacillati</taxon>
        <taxon>Bacillota</taxon>
        <taxon>Clostridia</taxon>
        <taxon>Eubacteriales</taxon>
        <taxon>Eubacteriaceae</taxon>
        <taxon>Eubacterium</taxon>
    </lineage>
</organism>
<evidence type="ECO:0000313" key="3">
    <source>
        <dbReference type="Proteomes" id="UP000245288"/>
    </source>
</evidence>
<protein>
    <recommendedName>
        <fullName evidence="1">UPF0033 domain-containing protein</fullName>
    </recommendedName>
</protein>
<evidence type="ECO:0000259" key="1">
    <source>
        <dbReference type="Pfam" id="PF01206"/>
    </source>
</evidence>
<dbReference type="AlphaFoldDB" id="A0A2V1JS30"/>
<reference evidence="2 3" key="1">
    <citation type="submission" date="2014-09" db="EMBL/GenBank/DDBJ databases">
        <title>Butyrate-producing bacteria isolated from human gut.</title>
        <authorList>
            <person name="Zhang Q."/>
            <person name="Zhao L."/>
        </authorList>
    </citation>
    <scope>NUCLEOTIDE SEQUENCE [LARGE SCALE GENOMIC DNA]</scope>
    <source>
        <strain evidence="2 3">21</strain>
    </source>
</reference>
<dbReference type="Pfam" id="PF01206">
    <property type="entry name" value="TusA"/>
    <property type="match status" value="1"/>
</dbReference>
<evidence type="ECO:0000313" key="2">
    <source>
        <dbReference type="EMBL" id="PWE87770.1"/>
    </source>
</evidence>
<sequence>MAEFIEVDVRGLSCPEPVLLVMDAMDEHPGETIRVIGDEAHTRTNIEKTLTYQKKEFQTEQKNGCFEITFRA</sequence>
<dbReference type="EMBL" id="JRFU01000015">
    <property type="protein sequence ID" value="PWE87770.1"/>
    <property type="molecule type" value="Genomic_DNA"/>
</dbReference>
<dbReference type="InterPro" id="IPR036868">
    <property type="entry name" value="TusA-like_sf"/>
</dbReference>
<feature type="domain" description="UPF0033" evidence="1">
    <location>
        <begin position="5"/>
        <end position="71"/>
    </location>
</feature>
<dbReference type="Gene3D" id="3.30.110.40">
    <property type="entry name" value="TusA-like domain"/>
    <property type="match status" value="1"/>
</dbReference>
<dbReference type="InterPro" id="IPR001455">
    <property type="entry name" value="TusA-like"/>
</dbReference>
<dbReference type="RefSeq" id="WP_109214625.1">
    <property type="nucleotide sequence ID" value="NZ_CABMEW010000004.1"/>
</dbReference>
<dbReference type="SUPFAM" id="SSF64307">
    <property type="entry name" value="SirA-like"/>
    <property type="match status" value="1"/>
</dbReference>
<comment type="caution">
    <text evidence="2">The sequence shown here is derived from an EMBL/GenBank/DDBJ whole genome shotgun (WGS) entry which is preliminary data.</text>
</comment>
<gene>
    <name evidence="2" type="ORF">LG34_01960</name>
</gene>
<dbReference type="OrthoDB" id="9801500at2"/>